<accession>E3MLV3</accession>
<dbReference type="EMBL" id="DS268456">
    <property type="protein sequence ID" value="EFP04761.1"/>
    <property type="molecule type" value="Genomic_DNA"/>
</dbReference>
<name>E3MLV3_CAERE</name>
<dbReference type="PROSITE" id="PS00061">
    <property type="entry name" value="ADH_SHORT"/>
    <property type="match status" value="1"/>
</dbReference>
<dbReference type="SUPFAM" id="SSF51735">
    <property type="entry name" value="NAD(P)-binding Rossmann-fold domains"/>
    <property type="match status" value="1"/>
</dbReference>
<dbReference type="KEGG" id="crq:GCK72_014440"/>
<dbReference type="RefSeq" id="XP_003102722.2">
    <property type="nucleotide sequence ID" value="XM_003102674.2"/>
</dbReference>
<dbReference type="Gene3D" id="3.40.50.720">
    <property type="entry name" value="NAD(P)-binding Rossmann-like Domain"/>
    <property type="match status" value="1"/>
</dbReference>
<keyword evidence="4" id="KW-1185">Reference proteome</keyword>
<dbReference type="HOGENOM" id="CLU_069703_0_0_1"/>
<dbReference type="InterPro" id="IPR001509">
    <property type="entry name" value="Epimerase_deHydtase"/>
</dbReference>
<comment type="similarity">
    <text evidence="1">Belongs to the short-chain dehydrogenases/reductases (SDR) family.</text>
</comment>
<keyword evidence="2" id="KW-0560">Oxidoreductase</keyword>
<protein>
    <submittedName>
        <fullName evidence="3">Uncharacterized protein</fullName>
    </submittedName>
</protein>
<dbReference type="OrthoDB" id="191139at2759"/>
<dbReference type="PANTHER" id="PTHR24320:SF264">
    <property type="entry name" value="DEHYDROGENASE_REDUCTASE SDR FAMILY MEMBER ON CHROMOSOME X"/>
    <property type="match status" value="1"/>
</dbReference>
<reference evidence="3" key="1">
    <citation type="submission" date="2007-07" db="EMBL/GenBank/DDBJ databases">
        <title>PCAP assembly of the Caenorhabditis remanei genome.</title>
        <authorList>
            <consortium name="The Caenorhabditis remanei Sequencing Consortium"/>
            <person name="Wilson R.K."/>
        </authorList>
    </citation>
    <scope>NUCLEOTIDE SEQUENCE [LARGE SCALE GENOMIC DNA]</scope>
    <source>
        <strain evidence="3">PB4641</strain>
    </source>
</reference>
<proteinExistence type="inferred from homology"/>
<dbReference type="AlphaFoldDB" id="E3MLV3"/>
<dbReference type="eggNOG" id="KOG1208">
    <property type="taxonomic scope" value="Eukaryota"/>
</dbReference>
<dbReference type="GeneID" id="9798187"/>
<dbReference type="InterPro" id="IPR036291">
    <property type="entry name" value="NAD(P)-bd_dom_sf"/>
</dbReference>
<evidence type="ECO:0000313" key="3">
    <source>
        <dbReference type="EMBL" id="EFP04761.1"/>
    </source>
</evidence>
<dbReference type="GO" id="GO:0016491">
    <property type="term" value="F:oxidoreductase activity"/>
    <property type="evidence" value="ECO:0007669"/>
    <property type="project" value="UniProtKB-KW"/>
</dbReference>
<dbReference type="InterPro" id="IPR020904">
    <property type="entry name" value="Sc_DH/Rdtase_CS"/>
</dbReference>
<evidence type="ECO:0000256" key="2">
    <source>
        <dbReference type="ARBA" id="ARBA00023002"/>
    </source>
</evidence>
<dbReference type="CTD" id="9798187"/>
<dbReference type="STRING" id="31234.E3MLV3"/>
<gene>
    <name evidence="3" type="ORF">CRE_29953</name>
</gene>
<organism evidence="4">
    <name type="scientific">Caenorhabditis remanei</name>
    <name type="common">Caenorhabditis vulgaris</name>
    <dbReference type="NCBI Taxonomy" id="31234"/>
    <lineage>
        <taxon>Eukaryota</taxon>
        <taxon>Metazoa</taxon>
        <taxon>Ecdysozoa</taxon>
        <taxon>Nematoda</taxon>
        <taxon>Chromadorea</taxon>
        <taxon>Rhabditida</taxon>
        <taxon>Rhabditina</taxon>
        <taxon>Rhabditomorpha</taxon>
        <taxon>Rhabditoidea</taxon>
        <taxon>Rhabditidae</taxon>
        <taxon>Peloderinae</taxon>
        <taxon>Caenorhabditis</taxon>
    </lineage>
</organism>
<dbReference type="PANTHER" id="PTHR24320">
    <property type="entry name" value="RETINOL DEHYDROGENASE"/>
    <property type="match status" value="1"/>
</dbReference>
<dbReference type="Pfam" id="PF01370">
    <property type="entry name" value="Epimerase"/>
    <property type="match status" value="1"/>
</dbReference>
<evidence type="ECO:0000256" key="1">
    <source>
        <dbReference type="ARBA" id="ARBA00006484"/>
    </source>
</evidence>
<dbReference type="FunCoup" id="E3MLV3">
    <property type="interactions" value="1"/>
</dbReference>
<dbReference type="Proteomes" id="UP000008281">
    <property type="component" value="Unassembled WGS sequence"/>
</dbReference>
<sequence>MDEKPERYRWGVLENSWNLYKLLNLLPCSDFLLELFVFGHIYILAAWLALREAWFDRGNKINHLKTELFSSRMWSSKRKNRRKILLIGADGTIGSQIIKIIRQNSDFDCDVTVHHKFSTKQFLKNDENTSVYELDLTDHEQILLLANQLKSHYFDVAIFAAGVMLSPEIRTSDGVEFHNAVNVVGQVMLYELLQNEIKRAVFLSSATARMACYSENPLFLSVYAGPYQAYASSKLSLAVYANEVAREKQVTAISLHPGTVPGHLYNNANALVRYLNATLLPKIMRTPEMAAVLVLHTIFREDVQPGAYYEDSETVDLVSRVPEKERTRIYETIHRRIELWMEK</sequence>
<dbReference type="OMA" id="FETHYAV"/>
<evidence type="ECO:0000313" key="4">
    <source>
        <dbReference type="Proteomes" id="UP000008281"/>
    </source>
</evidence>